<protein>
    <recommendedName>
        <fullName evidence="5">Cobalt-precorrin-5B C(1)-methyltransferase</fullName>
        <ecNumber evidence="5">2.1.1.195</ecNumber>
    </recommendedName>
    <alternativeName>
        <fullName evidence="5">Cobalt-precorrin-6A synthase</fullName>
    </alternativeName>
</protein>
<comment type="pathway">
    <text evidence="5">Cofactor biosynthesis; adenosylcobalamin biosynthesis; cob(II)yrinate a,c-diamide from sirohydrochlorin (anaerobic route): step 6/10.</text>
</comment>
<keyword evidence="1 5" id="KW-0169">Cobalamin biosynthesis</keyword>
<keyword evidence="4 5" id="KW-0949">S-adenosyl-L-methionine</keyword>
<accession>A0AAW4W5D5</accession>
<dbReference type="Gene3D" id="3.30.2110.10">
    <property type="entry name" value="CbiD-like"/>
    <property type="match status" value="1"/>
</dbReference>
<dbReference type="PIRSF" id="PIRSF026782">
    <property type="entry name" value="CbiD"/>
    <property type="match status" value="1"/>
</dbReference>
<evidence type="ECO:0000313" key="6">
    <source>
        <dbReference type="EMBL" id="MCC2176310.1"/>
    </source>
</evidence>
<keyword evidence="7" id="KW-1185">Reference proteome</keyword>
<reference evidence="6 7" key="1">
    <citation type="submission" date="2021-10" db="EMBL/GenBank/DDBJ databases">
        <title>Anaerobic single-cell dispensing facilitates the cultivation of human gut bacteria.</title>
        <authorList>
            <person name="Afrizal A."/>
        </authorList>
    </citation>
    <scope>NUCLEOTIDE SEQUENCE [LARGE SCALE GENOMIC DNA]</scope>
    <source>
        <strain evidence="6 7">CLA-AA-H270</strain>
    </source>
</reference>
<evidence type="ECO:0000256" key="4">
    <source>
        <dbReference type="ARBA" id="ARBA00022691"/>
    </source>
</evidence>
<dbReference type="PANTHER" id="PTHR35863:SF1">
    <property type="entry name" value="COBALT-PRECORRIN-5B C(1)-METHYLTRANSFERASE"/>
    <property type="match status" value="1"/>
</dbReference>
<comment type="similarity">
    <text evidence="5">Belongs to the CbiD family.</text>
</comment>
<dbReference type="GO" id="GO:0019251">
    <property type="term" value="P:anaerobic cobalamin biosynthetic process"/>
    <property type="evidence" value="ECO:0007669"/>
    <property type="project" value="UniProtKB-UniRule"/>
</dbReference>
<dbReference type="Pfam" id="PF01888">
    <property type="entry name" value="CbiD"/>
    <property type="match status" value="1"/>
</dbReference>
<dbReference type="NCBIfam" id="TIGR00312">
    <property type="entry name" value="cbiD"/>
    <property type="match status" value="1"/>
</dbReference>
<dbReference type="GO" id="GO:0032259">
    <property type="term" value="P:methylation"/>
    <property type="evidence" value="ECO:0007669"/>
    <property type="project" value="UniProtKB-KW"/>
</dbReference>
<dbReference type="Proteomes" id="UP001298753">
    <property type="component" value="Unassembled WGS sequence"/>
</dbReference>
<comment type="function">
    <text evidence="5">Catalyzes the methylation of C-1 in cobalt-precorrin-5B to form cobalt-precorrin-6A.</text>
</comment>
<dbReference type="AlphaFoldDB" id="A0AAW4W5D5"/>
<dbReference type="GeneID" id="98659591"/>
<comment type="caution">
    <text evidence="6">The sequence shown here is derived from an EMBL/GenBank/DDBJ whole genome shotgun (WGS) entry which is preliminary data.</text>
</comment>
<dbReference type="InterPro" id="IPR036074">
    <property type="entry name" value="CbiD_sf"/>
</dbReference>
<organism evidence="6 7">
    <name type="scientific">Agathobaculum butyriciproducens</name>
    <dbReference type="NCBI Taxonomy" id="1628085"/>
    <lineage>
        <taxon>Bacteria</taxon>
        <taxon>Bacillati</taxon>
        <taxon>Bacillota</taxon>
        <taxon>Clostridia</taxon>
        <taxon>Eubacteriales</taxon>
        <taxon>Butyricicoccaceae</taxon>
        <taxon>Agathobaculum</taxon>
    </lineage>
</organism>
<sequence length="378" mass="39831">MPDEKLTAYRGGKALRRGWTTGSCAAAASQAAAVLLLTGIAPPEIHLHTPGGITFCLPVEDAHMSGNAAVCTVRKDAGDDPDITNGVRITASVRRIEKGVTIEGGAGVGRITRPGLAMPVGEAAINPGPRQQIADAVHRAAQQNGYGGGFSVTISVKDGEALAAQTYNGHLGIIGGISILGTSGIVEPMSEKALVDTIRLELDSLYAQGQRIAFLCPGNYGADFARDTLGLDLERAVKCSNFIGEAFDHAAYRGYPEILLVGHAGKLVKMAAGVMNTHSSVADARQEIFTAHAALCGAPRETLEGLMAAISVDACVELLDEVNLRQPVLSRIGREMETRIALRMKGQARVEFIMFTGKYGVLAESAGARELCERLKQQ</sequence>
<evidence type="ECO:0000256" key="1">
    <source>
        <dbReference type="ARBA" id="ARBA00022573"/>
    </source>
</evidence>
<dbReference type="EC" id="2.1.1.195" evidence="5"/>
<evidence type="ECO:0000256" key="2">
    <source>
        <dbReference type="ARBA" id="ARBA00022603"/>
    </source>
</evidence>
<keyword evidence="2 5" id="KW-0489">Methyltransferase</keyword>
<evidence type="ECO:0000256" key="5">
    <source>
        <dbReference type="HAMAP-Rule" id="MF_00787"/>
    </source>
</evidence>
<dbReference type="GO" id="GO:0008168">
    <property type="term" value="F:methyltransferase activity"/>
    <property type="evidence" value="ECO:0007669"/>
    <property type="project" value="UniProtKB-UniRule"/>
</dbReference>
<name>A0AAW4W5D5_9FIRM</name>
<evidence type="ECO:0000313" key="7">
    <source>
        <dbReference type="Proteomes" id="UP001298753"/>
    </source>
</evidence>
<gene>
    <name evidence="5 6" type="primary">cbiD</name>
    <name evidence="6" type="ORF">LKD22_04075</name>
</gene>
<dbReference type="SUPFAM" id="SSF111342">
    <property type="entry name" value="CbiD-like"/>
    <property type="match status" value="1"/>
</dbReference>
<dbReference type="EMBL" id="JAJEPX010000007">
    <property type="protein sequence ID" value="MCC2176310.1"/>
    <property type="molecule type" value="Genomic_DNA"/>
</dbReference>
<dbReference type="InterPro" id="IPR002748">
    <property type="entry name" value="CbiD"/>
</dbReference>
<comment type="catalytic activity">
    <reaction evidence="5">
        <text>Co-precorrin-5B + S-adenosyl-L-methionine = Co-precorrin-6A + S-adenosyl-L-homocysteine</text>
        <dbReference type="Rhea" id="RHEA:26285"/>
        <dbReference type="ChEBI" id="CHEBI:57856"/>
        <dbReference type="ChEBI" id="CHEBI:59789"/>
        <dbReference type="ChEBI" id="CHEBI:60063"/>
        <dbReference type="ChEBI" id="CHEBI:60064"/>
        <dbReference type="EC" id="2.1.1.195"/>
    </reaction>
</comment>
<dbReference type="PANTHER" id="PTHR35863">
    <property type="entry name" value="COBALT-PRECORRIN-5B C(1)-METHYLTRANSFERASE"/>
    <property type="match status" value="1"/>
</dbReference>
<keyword evidence="3 5" id="KW-0808">Transferase</keyword>
<proteinExistence type="inferred from homology"/>
<evidence type="ECO:0000256" key="3">
    <source>
        <dbReference type="ARBA" id="ARBA00022679"/>
    </source>
</evidence>
<dbReference type="HAMAP" id="MF_00787">
    <property type="entry name" value="CbiD"/>
    <property type="match status" value="1"/>
</dbReference>
<dbReference type="RefSeq" id="WP_227600306.1">
    <property type="nucleotide sequence ID" value="NZ_JAJEPX010000007.1"/>
</dbReference>